<dbReference type="RefSeq" id="WP_203971771.1">
    <property type="nucleotide sequence ID" value="NZ_BAAAKY010000004.1"/>
</dbReference>
<accession>A0A8J3UEV8</accession>
<evidence type="ECO:0000256" key="1">
    <source>
        <dbReference type="SAM" id="MobiDB-lite"/>
    </source>
</evidence>
<gene>
    <name evidence="2" type="ORF">Psi02_07130</name>
</gene>
<proteinExistence type="predicted"/>
<feature type="region of interest" description="Disordered" evidence="1">
    <location>
        <begin position="1"/>
        <end position="31"/>
    </location>
</feature>
<keyword evidence="3" id="KW-1185">Reference proteome</keyword>
<dbReference type="EMBL" id="BOOQ01000003">
    <property type="protein sequence ID" value="GII44289.1"/>
    <property type="molecule type" value="Genomic_DNA"/>
</dbReference>
<sequence length="74" mass="8091">MSSSTLGVDPVRLKRDDRRRTPGSCREEGSMPIGVSIDYNIRLEQGRERRPSDQVLGASAGAPRQPGIKRAADL</sequence>
<evidence type="ECO:0000313" key="3">
    <source>
        <dbReference type="Proteomes" id="UP000644610"/>
    </source>
</evidence>
<evidence type="ECO:0000313" key="2">
    <source>
        <dbReference type="EMBL" id="GII44289.1"/>
    </source>
</evidence>
<comment type="caution">
    <text evidence="2">The sequence shown here is derived from an EMBL/GenBank/DDBJ whole genome shotgun (WGS) entry which is preliminary data.</text>
</comment>
<dbReference type="Proteomes" id="UP000644610">
    <property type="component" value="Unassembled WGS sequence"/>
</dbReference>
<reference evidence="2" key="1">
    <citation type="submission" date="2021-01" db="EMBL/GenBank/DDBJ databases">
        <title>Whole genome shotgun sequence of Planotetraspora silvatica NBRC 100141.</title>
        <authorList>
            <person name="Komaki H."/>
            <person name="Tamura T."/>
        </authorList>
    </citation>
    <scope>NUCLEOTIDE SEQUENCE</scope>
    <source>
        <strain evidence="2">NBRC 100141</strain>
    </source>
</reference>
<protein>
    <submittedName>
        <fullName evidence="2">Uncharacterized protein</fullName>
    </submittedName>
</protein>
<feature type="region of interest" description="Disordered" evidence="1">
    <location>
        <begin position="45"/>
        <end position="74"/>
    </location>
</feature>
<name>A0A8J3UEV8_9ACTN</name>
<organism evidence="2 3">
    <name type="scientific">Planotetraspora silvatica</name>
    <dbReference type="NCBI Taxonomy" id="234614"/>
    <lineage>
        <taxon>Bacteria</taxon>
        <taxon>Bacillati</taxon>
        <taxon>Actinomycetota</taxon>
        <taxon>Actinomycetes</taxon>
        <taxon>Streptosporangiales</taxon>
        <taxon>Streptosporangiaceae</taxon>
        <taxon>Planotetraspora</taxon>
    </lineage>
</organism>
<dbReference type="AlphaFoldDB" id="A0A8J3UEV8"/>
<feature type="compositionally biased region" description="Basic and acidic residues" evidence="1">
    <location>
        <begin position="11"/>
        <end position="29"/>
    </location>
</feature>